<organism evidence="1 2">
    <name type="scientific">Photobacterium kishitanii</name>
    <dbReference type="NCBI Taxonomy" id="318456"/>
    <lineage>
        <taxon>Bacteria</taxon>
        <taxon>Pseudomonadati</taxon>
        <taxon>Pseudomonadota</taxon>
        <taxon>Gammaproteobacteria</taxon>
        <taxon>Vibrionales</taxon>
        <taxon>Vibrionaceae</taxon>
        <taxon>Photobacterium</taxon>
    </lineage>
</organism>
<dbReference type="PANTHER" id="PTHR38978">
    <property type="entry name" value="DUF2787 DOMAIN-CONTAINING PROTEIN"/>
    <property type="match status" value="1"/>
</dbReference>
<dbReference type="AlphaFoldDB" id="A0AAX0YPZ8"/>
<keyword evidence="2" id="KW-1185">Reference proteome</keyword>
<dbReference type="Pfam" id="PF10980">
    <property type="entry name" value="DUF2787"/>
    <property type="match status" value="1"/>
</dbReference>
<comment type="caution">
    <text evidence="1">The sequence shown here is derived from an EMBL/GenBank/DDBJ whole genome shotgun (WGS) entry which is preliminary data.</text>
</comment>
<dbReference type="EMBL" id="PYOZ01000016">
    <property type="protein sequence ID" value="PSX43445.1"/>
    <property type="molecule type" value="Genomic_DNA"/>
</dbReference>
<gene>
    <name evidence="1" type="ORF">C0W53_18670</name>
</gene>
<dbReference type="RefSeq" id="WP_045044071.1">
    <property type="nucleotide sequence ID" value="NZ_JZTB01000052.1"/>
</dbReference>
<dbReference type="Proteomes" id="UP000240728">
    <property type="component" value="Unassembled WGS sequence"/>
</dbReference>
<evidence type="ECO:0000313" key="1">
    <source>
        <dbReference type="EMBL" id="PSX43445.1"/>
    </source>
</evidence>
<dbReference type="InterPro" id="IPR021248">
    <property type="entry name" value="DUF2787"/>
</dbReference>
<dbReference type="Gene3D" id="3.10.450.430">
    <property type="entry name" value="Protein of unknown function DUF2787"/>
    <property type="match status" value="1"/>
</dbReference>
<sequence length="145" mass="16944">MHLTFNVERLLLPVTANLQQKLQTIATQHDLPTTSTSALTFNFRDTGYSAESGGWHPVEIRIERENGQWYFCYITDFSYVGYPYSELAKEVDFDFDNGIASFLFMKQVPISCDDVMDFYQVWEMNFLAYVEMEVFDEIKVTAENR</sequence>
<name>A0AAX0YPZ8_9GAMM</name>
<evidence type="ECO:0000313" key="2">
    <source>
        <dbReference type="Proteomes" id="UP000240728"/>
    </source>
</evidence>
<dbReference type="PANTHER" id="PTHR38978:SF2">
    <property type="entry name" value="DUF2787 DOMAIN-CONTAINING PROTEIN"/>
    <property type="match status" value="1"/>
</dbReference>
<protein>
    <submittedName>
        <fullName evidence="1">DUF2787 domain-containing protein</fullName>
    </submittedName>
</protein>
<reference evidence="1 2" key="1">
    <citation type="submission" date="2018-01" db="EMBL/GenBank/DDBJ databases">
        <title>Whole genome sequencing of Histamine producing bacteria.</title>
        <authorList>
            <person name="Butler K."/>
        </authorList>
    </citation>
    <scope>NUCLEOTIDE SEQUENCE [LARGE SCALE GENOMIC DNA]</scope>
    <source>
        <strain evidence="1 2">A1-4</strain>
    </source>
</reference>
<accession>A0AAX0YPZ8</accession>
<proteinExistence type="predicted"/>